<organism evidence="1 2">
    <name type="scientific">Gossypium tomentosum</name>
    <name type="common">Hawaiian cotton</name>
    <name type="synonym">Gossypium sandvicense</name>
    <dbReference type="NCBI Taxonomy" id="34277"/>
    <lineage>
        <taxon>Eukaryota</taxon>
        <taxon>Viridiplantae</taxon>
        <taxon>Streptophyta</taxon>
        <taxon>Embryophyta</taxon>
        <taxon>Tracheophyta</taxon>
        <taxon>Spermatophyta</taxon>
        <taxon>Magnoliopsida</taxon>
        <taxon>eudicotyledons</taxon>
        <taxon>Gunneridae</taxon>
        <taxon>Pentapetalae</taxon>
        <taxon>rosids</taxon>
        <taxon>malvids</taxon>
        <taxon>Malvales</taxon>
        <taxon>Malvaceae</taxon>
        <taxon>Malvoideae</taxon>
        <taxon>Gossypium</taxon>
    </lineage>
</organism>
<dbReference type="Proteomes" id="UP000322667">
    <property type="component" value="Chromosome A08"/>
</dbReference>
<reference evidence="1 2" key="1">
    <citation type="submission" date="2019-07" db="EMBL/GenBank/DDBJ databases">
        <title>WGS assembly of Gossypium tomentosum.</title>
        <authorList>
            <person name="Chen Z.J."/>
            <person name="Sreedasyam A."/>
            <person name="Ando A."/>
            <person name="Song Q."/>
            <person name="De L."/>
            <person name="Hulse-Kemp A."/>
            <person name="Ding M."/>
            <person name="Ye W."/>
            <person name="Kirkbride R."/>
            <person name="Jenkins J."/>
            <person name="Plott C."/>
            <person name="Lovell J."/>
            <person name="Lin Y.-M."/>
            <person name="Vaughn R."/>
            <person name="Liu B."/>
            <person name="Li W."/>
            <person name="Simpson S."/>
            <person name="Scheffler B."/>
            <person name="Saski C."/>
            <person name="Grover C."/>
            <person name="Hu G."/>
            <person name="Conover J."/>
            <person name="Carlson J."/>
            <person name="Shu S."/>
            <person name="Boston L."/>
            <person name="Williams M."/>
            <person name="Peterson D."/>
            <person name="Mcgee K."/>
            <person name="Jones D."/>
            <person name="Wendel J."/>
            <person name="Stelly D."/>
            <person name="Grimwood J."/>
            <person name="Schmutz J."/>
        </authorList>
    </citation>
    <scope>NUCLEOTIDE SEQUENCE [LARGE SCALE GENOMIC DNA]</scope>
    <source>
        <strain evidence="1">7179.01</strain>
    </source>
</reference>
<proteinExistence type="predicted"/>
<evidence type="ECO:0000313" key="1">
    <source>
        <dbReference type="EMBL" id="TYI16164.1"/>
    </source>
</evidence>
<dbReference type="EMBL" id="CM017617">
    <property type="protein sequence ID" value="TYI16164.1"/>
    <property type="molecule type" value="Genomic_DNA"/>
</dbReference>
<dbReference type="AlphaFoldDB" id="A0A5D2PM14"/>
<gene>
    <name evidence="1" type="ORF">ES332_A08G235700v1</name>
</gene>
<protein>
    <submittedName>
        <fullName evidence="1">Uncharacterized protein</fullName>
    </submittedName>
</protein>
<dbReference type="InterPro" id="IPR012340">
    <property type="entry name" value="NA-bd_OB-fold"/>
</dbReference>
<evidence type="ECO:0000313" key="2">
    <source>
        <dbReference type="Proteomes" id="UP000322667"/>
    </source>
</evidence>
<keyword evidence="2" id="KW-1185">Reference proteome</keyword>
<accession>A0A5D2PM14</accession>
<sequence>MLNSFCFVLFSPSILPFSVPFYSTKVLRADSVLWVTLVWILQLLFLYKLKMTHLIPLHAWYRFARIVRIREGKTPEQATSTEQIAEMYNDQNNNEIAKKDDCEDDPGIRLRISDCFSRVKGTYNLLSIVLKLKAVKIFIALDFNL</sequence>
<dbReference type="Gene3D" id="2.40.50.140">
    <property type="entry name" value="Nucleic acid-binding proteins"/>
    <property type="match status" value="1"/>
</dbReference>
<name>A0A5D2PM14_GOSTO</name>